<keyword evidence="5" id="KW-0560">Oxidoreductase</keyword>
<dbReference type="Pfam" id="PF00186">
    <property type="entry name" value="DHFR_1"/>
    <property type="match status" value="1"/>
</dbReference>
<evidence type="ECO:0000256" key="4">
    <source>
        <dbReference type="ARBA" id="ARBA00022857"/>
    </source>
</evidence>
<dbReference type="InterPro" id="IPR001796">
    <property type="entry name" value="DHFR_dom"/>
</dbReference>
<dbReference type="PANTHER" id="PTHR48069:SF3">
    <property type="entry name" value="DIHYDROFOLATE REDUCTASE"/>
    <property type="match status" value="1"/>
</dbReference>
<accession>A0ABR2L7N9</accession>
<dbReference type="PRINTS" id="PR00070">
    <property type="entry name" value="DHFR"/>
</dbReference>
<protein>
    <recommendedName>
        <fullName evidence="2">dihydrofolate reductase</fullName>
        <ecNumber evidence="2">1.5.1.3</ecNumber>
    </recommendedName>
</protein>
<evidence type="ECO:0000259" key="7">
    <source>
        <dbReference type="PROSITE" id="PS51330"/>
    </source>
</evidence>
<evidence type="ECO:0000256" key="3">
    <source>
        <dbReference type="ARBA" id="ARBA00022563"/>
    </source>
</evidence>
<dbReference type="Gene3D" id="3.40.430.10">
    <property type="entry name" value="Dihydrofolate Reductase, subunit A"/>
    <property type="match status" value="1"/>
</dbReference>
<dbReference type="InterPro" id="IPR012259">
    <property type="entry name" value="DHFR"/>
</dbReference>
<dbReference type="EMBL" id="JAPFFF010000001">
    <property type="protein sequence ID" value="KAK8899379.1"/>
    <property type="molecule type" value="Genomic_DNA"/>
</dbReference>
<dbReference type="SUPFAM" id="SSF53597">
    <property type="entry name" value="Dihydrofolate reductase-like"/>
    <property type="match status" value="1"/>
</dbReference>
<evidence type="ECO:0000256" key="2">
    <source>
        <dbReference type="ARBA" id="ARBA00012856"/>
    </source>
</evidence>
<keyword evidence="3" id="KW-0554">One-carbon metabolism</keyword>
<organism evidence="8 9">
    <name type="scientific">Tritrichomonas musculus</name>
    <dbReference type="NCBI Taxonomy" id="1915356"/>
    <lineage>
        <taxon>Eukaryota</taxon>
        <taxon>Metamonada</taxon>
        <taxon>Parabasalia</taxon>
        <taxon>Tritrichomonadida</taxon>
        <taxon>Tritrichomonadidae</taxon>
        <taxon>Tritrichomonas</taxon>
    </lineage>
</organism>
<keyword evidence="4" id="KW-0521">NADP</keyword>
<proteinExistence type="inferred from homology"/>
<dbReference type="PROSITE" id="PS00075">
    <property type="entry name" value="DHFR_1"/>
    <property type="match status" value="1"/>
</dbReference>
<dbReference type="EC" id="1.5.1.3" evidence="2"/>
<dbReference type="CDD" id="cd00209">
    <property type="entry name" value="DHFR"/>
    <property type="match status" value="1"/>
</dbReference>
<dbReference type="Proteomes" id="UP001470230">
    <property type="component" value="Unassembled WGS sequence"/>
</dbReference>
<dbReference type="PROSITE" id="PS51330">
    <property type="entry name" value="DHFR_2"/>
    <property type="match status" value="1"/>
</dbReference>
<evidence type="ECO:0000256" key="5">
    <source>
        <dbReference type="ARBA" id="ARBA00023002"/>
    </source>
</evidence>
<comment type="similarity">
    <text evidence="6">Belongs to the dihydrofolate reductase family.</text>
</comment>
<comment type="pathway">
    <text evidence="1">Cofactor biosynthesis; tetrahydrofolate biosynthesis; 5,6,7,8-tetrahydrofolate from 7,8-dihydrofolate: step 1/1.</text>
</comment>
<evidence type="ECO:0000256" key="1">
    <source>
        <dbReference type="ARBA" id="ARBA00004903"/>
    </source>
</evidence>
<name>A0ABR2L7N9_9EUKA</name>
<comment type="caution">
    <text evidence="8">The sequence shown here is derived from an EMBL/GenBank/DDBJ whole genome shotgun (WGS) entry which is preliminary data.</text>
</comment>
<dbReference type="PANTHER" id="PTHR48069">
    <property type="entry name" value="DIHYDROFOLATE REDUCTASE"/>
    <property type="match status" value="1"/>
</dbReference>
<evidence type="ECO:0000313" key="8">
    <source>
        <dbReference type="EMBL" id="KAK8899379.1"/>
    </source>
</evidence>
<keyword evidence="9" id="KW-1185">Reference proteome</keyword>
<evidence type="ECO:0000313" key="9">
    <source>
        <dbReference type="Proteomes" id="UP001470230"/>
    </source>
</evidence>
<dbReference type="InterPro" id="IPR024072">
    <property type="entry name" value="DHFR-like_dom_sf"/>
</dbReference>
<evidence type="ECO:0000256" key="6">
    <source>
        <dbReference type="RuleBase" id="RU004474"/>
    </source>
</evidence>
<gene>
    <name evidence="8" type="ORF">M9Y10_001694</name>
</gene>
<feature type="domain" description="DHFR" evidence="7">
    <location>
        <begin position="17"/>
        <end position="167"/>
    </location>
</feature>
<dbReference type="InterPro" id="IPR017925">
    <property type="entry name" value="DHFR_CS"/>
</dbReference>
<reference evidence="8 9" key="1">
    <citation type="submission" date="2024-04" db="EMBL/GenBank/DDBJ databases">
        <title>Tritrichomonas musculus Genome.</title>
        <authorList>
            <person name="Alves-Ferreira E."/>
            <person name="Grigg M."/>
            <person name="Lorenzi H."/>
            <person name="Galac M."/>
        </authorList>
    </citation>
    <scope>NUCLEOTIDE SEQUENCE [LARGE SCALE GENOMIC DNA]</scope>
    <source>
        <strain evidence="8 9">EAF2021</strain>
    </source>
</reference>
<sequence>MSISQTNLFTNTIVYPWLKAISAVADGNNVIGNKGSLPWNYPKEYQFFCDTTKGHQLVYGKKTYQSGFIPEHSKLYVLSSQLNPTDDAIIIKNINEIEKPPENETLWVCGGQNVYSVFLPFCSELYISHIHGHFDGDTFFPEFKNLFHKKKVIYDCPEYTTVIYEHN</sequence>